<dbReference type="PANTHER" id="PTHR12072:SF4">
    <property type="entry name" value="CWF19-LIKE PROTEIN 1"/>
    <property type="match status" value="1"/>
</dbReference>
<keyword evidence="7" id="KW-1185">Reference proteome</keyword>
<dbReference type="InterPro" id="IPR036265">
    <property type="entry name" value="HIT-like_sf"/>
</dbReference>
<feature type="zinc finger region" description="C3H1-type" evidence="4">
    <location>
        <begin position="503"/>
        <end position="526"/>
    </location>
</feature>
<reference evidence="6 7" key="1">
    <citation type="journal article" date="2018" name="Mol. Plant">
        <title>The genome of Artemisia annua provides insight into the evolution of Asteraceae family and artemisinin biosynthesis.</title>
        <authorList>
            <person name="Shen Q."/>
            <person name="Zhang L."/>
            <person name="Liao Z."/>
            <person name="Wang S."/>
            <person name="Yan T."/>
            <person name="Shi P."/>
            <person name="Liu M."/>
            <person name="Fu X."/>
            <person name="Pan Q."/>
            <person name="Wang Y."/>
            <person name="Lv Z."/>
            <person name="Lu X."/>
            <person name="Zhang F."/>
            <person name="Jiang W."/>
            <person name="Ma Y."/>
            <person name="Chen M."/>
            <person name="Hao X."/>
            <person name="Li L."/>
            <person name="Tang Y."/>
            <person name="Lv G."/>
            <person name="Zhou Y."/>
            <person name="Sun X."/>
            <person name="Brodelius P.E."/>
            <person name="Rose J.K.C."/>
            <person name="Tang K."/>
        </authorList>
    </citation>
    <scope>NUCLEOTIDE SEQUENCE [LARGE SCALE GENOMIC DNA]</scope>
    <source>
        <strain evidence="7">cv. Huhao1</strain>
        <tissue evidence="6">Leaf</tissue>
    </source>
</reference>
<dbReference type="EMBL" id="PKPP01002325">
    <property type="protein sequence ID" value="PWA76004.1"/>
    <property type="molecule type" value="Genomic_DNA"/>
</dbReference>
<dbReference type="Proteomes" id="UP000245207">
    <property type="component" value="Unassembled WGS sequence"/>
</dbReference>
<feature type="domain" description="C3H1-type" evidence="5">
    <location>
        <begin position="466"/>
        <end position="494"/>
    </location>
</feature>
<evidence type="ECO:0000256" key="1">
    <source>
        <dbReference type="ARBA" id="ARBA00022723"/>
    </source>
</evidence>
<sequence>MDSLPDSLYMDYAARSSSSTSAAPPNNAGATSALSASELSKIRRLIPLVNLPRTRSEAITQLTNIFKANKVGGPELGLLLWECNGTMFSLLEELMSAYRLLHPPRLTMNDTKKVCNALVLIQCIAFILGKRVDLLNAQIPTYFYSYMNTESPASQYDYLRLSGLGVIGALVKETGPDTPNIVRYLLQAETVPVCLRCMEMGSDLTKSLIVPMVTQVATLILGRIFSQEEGKAYIGSFVDRFYVLTKALQKVVDEFTGIPPPALLRNILICYLRLNELSRLCRCSDALKRCYPMQLRHPAYLSYICDGTTRGLADQGCVSSTVHLHFTVITMISKPILQFHCDQQAMKLQVRIWDPGITRCDVLKQHLEDKANGAHSRSSSLGKPSLTWFFCDKNIAKFIHAISPTPASSMSSAEISIKPPNTTLSPFTYVEKSSNTHEAGKRSADDANDSQYWRYDVSKRQKGGGDDTEKLCFKFITSGSCPRGEKCHFRHDMDAREQSMRGVCFEFLNKGKCEKGEDCTYKHTLQEERSRSRECWFCLSSPNVESHLITSVGENCYCAIAKGPLVQDHVLILPIEHLPNTLSSPPECEVELVRFQNSLKAYFKSHKKEVVFFEWVYIKTSHANLQVIPIPVNRASAVQDIFNLAAEKLGFKFIVSKCDQSSKGRKLLRAQYDGKYSLFYVELPGGTILSHPVEENEKFPVQFGREVLAGLLNMADRADWRNCKLSKDEEIQMAERFKISFEEYDPNR</sequence>
<name>A0A2U1NR73_ARTAN</name>
<dbReference type="Pfam" id="PF04677">
    <property type="entry name" value="CwfJ_C_1"/>
    <property type="match status" value="1"/>
</dbReference>
<dbReference type="InterPro" id="IPR000571">
    <property type="entry name" value="Znf_CCCH"/>
</dbReference>
<dbReference type="Gene3D" id="1.25.10.10">
    <property type="entry name" value="Leucine-rich Repeat Variant"/>
    <property type="match status" value="1"/>
</dbReference>
<dbReference type="GO" id="GO:0061632">
    <property type="term" value="F:RNA lariat debranching enzyme activator activity"/>
    <property type="evidence" value="ECO:0007669"/>
    <property type="project" value="TreeGrafter"/>
</dbReference>
<evidence type="ECO:0000313" key="7">
    <source>
        <dbReference type="Proteomes" id="UP000245207"/>
    </source>
</evidence>
<dbReference type="SUPFAM" id="SSF54197">
    <property type="entry name" value="HIT-like"/>
    <property type="match status" value="1"/>
</dbReference>
<dbReference type="InterPro" id="IPR036855">
    <property type="entry name" value="Znf_CCCH_sf"/>
</dbReference>
<gene>
    <name evidence="6" type="ORF">CTI12_AA236370</name>
</gene>
<comment type="caution">
    <text evidence="6">The sequence shown here is derived from an EMBL/GenBank/DDBJ whole genome shotgun (WGS) entry which is preliminary data.</text>
</comment>
<dbReference type="STRING" id="35608.A0A2U1NR73"/>
<dbReference type="PROSITE" id="PS50103">
    <property type="entry name" value="ZF_C3H1"/>
    <property type="match status" value="2"/>
</dbReference>
<dbReference type="PANTHER" id="PTHR12072">
    <property type="entry name" value="CWF19, CELL CYCLE CONTROL PROTEIN"/>
    <property type="match status" value="1"/>
</dbReference>
<evidence type="ECO:0000256" key="2">
    <source>
        <dbReference type="ARBA" id="ARBA00022771"/>
    </source>
</evidence>
<keyword evidence="1 4" id="KW-0479">Metal-binding</keyword>
<dbReference type="GO" id="GO:0006402">
    <property type="term" value="P:mRNA catabolic process"/>
    <property type="evidence" value="ECO:0007669"/>
    <property type="project" value="InterPro"/>
</dbReference>
<dbReference type="InterPro" id="IPR011989">
    <property type="entry name" value="ARM-like"/>
</dbReference>
<dbReference type="InterPro" id="IPR040194">
    <property type="entry name" value="Cwf19-like"/>
</dbReference>
<dbReference type="OrthoDB" id="444325at2759"/>
<dbReference type="SUPFAM" id="SSF90229">
    <property type="entry name" value="CCCH zinc finger"/>
    <property type="match status" value="1"/>
</dbReference>
<dbReference type="SMART" id="SM00356">
    <property type="entry name" value="ZnF_C3H1"/>
    <property type="match status" value="2"/>
</dbReference>
<dbReference type="GO" id="GO:0030014">
    <property type="term" value="C:CCR4-NOT complex"/>
    <property type="evidence" value="ECO:0007669"/>
    <property type="project" value="InterPro"/>
</dbReference>
<dbReference type="InterPro" id="IPR007216">
    <property type="entry name" value="CNOT9"/>
</dbReference>
<dbReference type="Pfam" id="PF04078">
    <property type="entry name" value="Rcd1"/>
    <property type="match status" value="1"/>
</dbReference>
<evidence type="ECO:0000259" key="5">
    <source>
        <dbReference type="PROSITE" id="PS50103"/>
    </source>
</evidence>
<feature type="domain" description="C3H1-type" evidence="5">
    <location>
        <begin position="503"/>
        <end position="526"/>
    </location>
</feature>
<dbReference type="InterPro" id="IPR006768">
    <property type="entry name" value="Cwf19-like_C_dom-1"/>
</dbReference>
<accession>A0A2U1NR73</accession>
<keyword evidence="3 4" id="KW-0862">Zinc</keyword>
<organism evidence="6 7">
    <name type="scientific">Artemisia annua</name>
    <name type="common">Sweet wormwood</name>
    <dbReference type="NCBI Taxonomy" id="35608"/>
    <lineage>
        <taxon>Eukaryota</taxon>
        <taxon>Viridiplantae</taxon>
        <taxon>Streptophyta</taxon>
        <taxon>Embryophyta</taxon>
        <taxon>Tracheophyta</taxon>
        <taxon>Spermatophyta</taxon>
        <taxon>Magnoliopsida</taxon>
        <taxon>eudicotyledons</taxon>
        <taxon>Gunneridae</taxon>
        <taxon>Pentapetalae</taxon>
        <taxon>asterids</taxon>
        <taxon>campanulids</taxon>
        <taxon>Asterales</taxon>
        <taxon>Asteraceae</taxon>
        <taxon>Asteroideae</taxon>
        <taxon>Anthemideae</taxon>
        <taxon>Artemisiinae</taxon>
        <taxon>Artemisia</taxon>
    </lineage>
</organism>
<evidence type="ECO:0000313" key="6">
    <source>
        <dbReference type="EMBL" id="PWA76004.1"/>
    </source>
</evidence>
<dbReference type="Pfam" id="PF04676">
    <property type="entry name" value="CwfJ_C_2"/>
    <property type="match status" value="1"/>
</dbReference>
<dbReference type="GO" id="GO:0000398">
    <property type="term" value="P:mRNA splicing, via spliceosome"/>
    <property type="evidence" value="ECO:0007669"/>
    <property type="project" value="TreeGrafter"/>
</dbReference>
<feature type="zinc finger region" description="C3H1-type" evidence="4">
    <location>
        <begin position="466"/>
        <end position="494"/>
    </location>
</feature>
<dbReference type="GO" id="GO:0071014">
    <property type="term" value="C:post-mRNA release spliceosomal complex"/>
    <property type="evidence" value="ECO:0007669"/>
    <property type="project" value="TreeGrafter"/>
</dbReference>
<evidence type="ECO:0000256" key="4">
    <source>
        <dbReference type="PROSITE-ProRule" id="PRU00723"/>
    </source>
</evidence>
<evidence type="ECO:0000256" key="3">
    <source>
        <dbReference type="ARBA" id="ARBA00022833"/>
    </source>
</evidence>
<protein>
    <submittedName>
        <fullName evidence="6">CwfJ-like family protein / zinc finger (CCCH-type) family protein</fullName>
    </submittedName>
</protein>
<dbReference type="AlphaFoldDB" id="A0A2U1NR73"/>
<dbReference type="Gene3D" id="4.10.1000.10">
    <property type="entry name" value="Zinc finger, CCCH-type"/>
    <property type="match status" value="1"/>
</dbReference>
<dbReference type="GO" id="GO:0008270">
    <property type="term" value="F:zinc ion binding"/>
    <property type="evidence" value="ECO:0007669"/>
    <property type="project" value="UniProtKB-KW"/>
</dbReference>
<keyword evidence="2 4" id="KW-0863">Zinc-finger</keyword>
<dbReference type="Pfam" id="PF25585">
    <property type="entry name" value="zf-CCCH_DUS3L"/>
    <property type="match status" value="1"/>
</dbReference>
<proteinExistence type="predicted"/>
<dbReference type="InterPro" id="IPR006767">
    <property type="entry name" value="Cwf19-like_C_dom-2"/>
</dbReference>